<organism evidence="2 3">
    <name type="scientific">Caminicella sporogenes DSM 14501</name>
    <dbReference type="NCBI Taxonomy" id="1121266"/>
    <lineage>
        <taxon>Bacteria</taxon>
        <taxon>Bacillati</taxon>
        <taxon>Bacillota</taxon>
        <taxon>Clostridia</taxon>
        <taxon>Peptostreptococcales</taxon>
        <taxon>Caminicellaceae</taxon>
        <taxon>Caminicella</taxon>
    </lineage>
</organism>
<proteinExistence type="predicted"/>
<keyword evidence="3" id="KW-1185">Reference proteome</keyword>
<evidence type="ECO:0000256" key="1">
    <source>
        <dbReference type="SAM" id="Phobius"/>
    </source>
</evidence>
<dbReference type="EMBL" id="FRAJ01000005">
    <property type="protein sequence ID" value="SHJ88788.1"/>
    <property type="molecule type" value="Genomic_DNA"/>
</dbReference>
<name>A0A1M6MZC0_9FIRM</name>
<dbReference type="Proteomes" id="UP000184082">
    <property type="component" value="Unassembled WGS sequence"/>
</dbReference>
<dbReference type="STRING" id="1121266.SAMN02745883_00719"/>
<sequence length="45" mass="5239">MQRPDLIRLERGQAPLRAKKITIKKLSIFSLILVLVLIVIYIHIN</sequence>
<evidence type="ECO:0000313" key="3">
    <source>
        <dbReference type="Proteomes" id="UP000184082"/>
    </source>
</evidence>
<reference evidence="2 3" key="1">
    <citation type="submission" date="2016-11" db="EMBL/GenBank/DDBJ databases">
        <authorList>
            <person name="Jaros S."/>
            <person name="Januszkiewicz K."/>
            <person name="Wedrychowicz H."/>
        </authorList>
    </citation>
    <scope>NUCLEOTIDE SEQUENCE [LARGE SCALE GENOMIC DNA]</scope>
    <source>
        <strain evidence="2 3">DSM 14501</strain>
    </source>
</reference>
<accession>A0A1M6MZC0</accession>
<keyword evidence="1" id="KW-1133">Transmembrane helix</keyword>
<protein>
    <submittedName>
        <fullName evidence="2">Uncharacterized protein</fullName>
    </submittedName>
</protein>
<dbReference type="AlphaFoldDB" id="A0A1M6MZC0"/>
<keyword evidence="1" id="KW-0472">Membrane</keyword>
<evidence type="ECO:0000313" key="2">
    <source>
        <dbReference type="EMBL" id="SHJ88788.1"/>
    </source>
</evidence>
<gene>
    <name evidence="2" type="ORF">SAMN02745883_00719</name>
</gene>
<keyword evidence="1" id="KW-0812">Transmembrane</keyword>
<feature type="transmembrane region" description="Helical" evidence="1">
    <location>
        <begin position="26"/>
        <end position="44"/>
    </location>
</feature>